<evidence type="ECO:0000313" key="2">
    <source>
        <dbReference type="Proteomes" id="UP000054359"/>
    </source>
</evidence>
<protein>
    <submittedName>
        <fullName evidence="1">Uncharacterized protein</fullName>
    </submittedName>
</protein>
<proteinExistence type="predicted"/>
<keyword evidence="2" id="KW-1185">Reference proteome</keyword>
<gene>
    <name evidence="1" type="ORF">X975_11818</name>
</gene>
<feature type="non-terminal residue" evidence="1">
    <location>
        <position position="72"/>
    </location>
</feature>
<dbReference type="AlphaFoldDB" id="A0A087SWI2"/>
<sequence length="72" mass="8413">MHFCNYFSTSINWSFFWHNIHCSETSQSYQDMIQKCSVILLIIVPIFTKVPTNKYAINALQKKVTNQLTQPA</sequence>
<reference evidence="1 2" key="1">
    <citation type="submission" date="2013-11" db="EMBL/GenBank/DDBJ databases">
        <title>Genome sequencing of Stegodyphus mimosarum.</title>
        <authorList>
            <person name="Bechsgaard J."/>
        </authorList>
    </citation>
    <scope>NUCLEOTIDE SEQUENCE [LARGE SCALE GENOMIC DNA]</scope>
</reference>
<name>A0A087SWI2_STEMI</name>
<evidence type="ECO:0000313" key="1">
    <source>
        <dbReference type="EMBL" id="KFM57221.1"/>
    </source>
</evidence>
<organism evidence="1 2">
    <name type="scientific">Stegodyphus mimosarum</name>
    <name type="common">African social velvet spider</name>
    <dbReference type="NCBI Taxonomy" id="407821"/>
    <lineage>
        <taxon>Eukaryota</taxon>
        <taxon>Metazoa</taxon>
        <taxon>Ecdysozoa</taxon>
        <taxon>Arthropoda</taxon>
        <taxon>Chelicerata</taxon>
        <taxon>Arachnida</taxon>
        <taxon>Araneae</taxon>
        <taxon>Araneomorphae</taxon>
        <taxon>Entelegynae</taxon>
        <taxon>Eresoidea</taxon>
        <taxon>Eresidae</taxon>
        <taxon>Stegodyphus</taxon>
    </lineage>
</organism>
<accession>A0A087SWI2</accession>
<dbReference type="Proteomes" id="UP000054359">
    <property type="component" value="Unassembled WGS sequence"/>
</dbReference>
<dbReference type="EMBL" id="KK112265">
    <property type="protein sequence ID" value="KFM57221.1"/>
    <property type="molecule type" value="Genomic_DNA"/>
</dbReference>